<dbReference type="PANTHER" id="PTHR21229">
    <property type="entry name" value="LUNG SEVEN TRANSMEMBRANE RECEPTOR"/>
    <property type="match status" value="1"/>
</dbReference>
<evidence type="ECO:0000256" key="7">
    <source>
        <dbReference type="SAM" id="Phobius"/>
    </source>
</evidence>
<dbReference type="AlphaFoldDB" id="A0A0L8FSQ3"/>
<evidence type="ECO:0000259" key="9">
    <source>
        <dbReference type="Pfam" id="PF21904"/>
    </source>
</evidence>
<feature type="transmembrane region" description="Helical" evidence="7">
    <location>
        <begin position="378"/>
        <end position="404"/>
    </location>
</feature>
<feature type="region of interest" description="Disordered" evidence="6">
    <location>
        <begin position="207"/>
        <end position="229"/>
    </location>
</feature>
<dbReference type="EMBL" id="KQ426865">
    <property type="protein sequence ID" value="KOF67662.1"/>
    <property type="molecule type" value="Genomic_DNA"/>
</dbReference>
<evidence type="ECO:0000256" key="3">
    <source>
        <dbReference type="ARBA" id="ARBA00022729"/>
    </source>
</evidence>
<feature type="region of interest" description="Disordered" evidence="6">
    <location>
        <begin position="582"/>
        <end position="607"/>
    </location>
</feature>
<evidence type="ECO:0000256" key="4">
    <source>
        <dbReference type="ARBA" id="ARBA00022989"/>
    </source>
</evidence>
<comment type="subcellular location">
    <subcellularLocation>
        <location evidence="1">Membrane</location>
        <topology evidence="1">Multi-pass membrane protein</topology>
    </subcellularLocation>
</comment>
<keyword evidence="3" id="KW-0732">Signal</keyword>
<evidence type="ECO:0000256" key="5">
    <source>
        <dbReference type="ARBA" id="ARBA00023136"/>
    </source>
</evidence>
<evidence type="ECO:0000259" key="8">
    <source>
        <dbReference type="Pfam" id="PF06814"/>
    </source>
</evidence>
<feature type="transmembrane region" description="Helical" evidence="7">
    <location>
        <begin position="311"/>
        <end position="331"/>
    </location>
</feature>
<feature type="domain" description="GOST seven transmembrane" evidence="8">
    <location>
        <begin position="308"/>
        <end position="552"/>
    </location>
</feature>
<feature type="compositionally biased region" description="Polar residues" evidence="6">
    <location>
        <begin position="583"/>
        <end position="597"/>
    </location>
</feature>
<feature type="transmembrane region" description="Helical" evidence="7">
    <location>
        <begin position="343"/>
        <end position="366"/>
    </location>
</feature>
<evidence type="ECO:0000256" key="1">
    <source>
        <dbReference type="ARBA" id="ARBA00004141"/>
    </source>
</evidence>
<feature type="transmembrane region" description="Helical" evidence="7">
    <location>
        <begin position="446"/>
        <end position="468"/>
    </location>
</feature>
<sequence>MSVSAKIRCFPVVLLPIFILYLVLSSVDGRIHRLKLEDDDRRQFTLSTFGFLKGGTLTVNVTKFSFIKESSHKLDESSFGFTLDKSGNTGMSTYLESMQEKCILSKKDSDDTDSVSLIFFRMNFKDEVLHVDRKGKDLSRLMISTLDKKTFISRHKLFRRDSDDQVKKHVASDSFLLPRFQRAALKPEANNSLPLNNSLVNTTVKELSKPVSNSTSTNNTLPSASKEHKISTAGPTDGIVQDVIKLKKVNGYYTAYFLVSVKKDNEEGLYNLFFHNCINYKGANSAVNLSLILVEDNNGNYLSAGDMPLPMLNFVCSFAFFLTGCAWLFVLQRSSEDVYKMHYLMLGVVYVKSISCLFHAINFHFIQTKGIHEEAWAILYYIVYLMRGALLFTTILLIGAGWAFIKHMLSDKEKKLFIIIIPLQVLANVAWIIVEESEEGQSQYTVWKEIFILVDLLCCGAILFPVVWSIRHLQDASQTDGKAVISLNKLKLFRQFYILIVCYIYFTRIIVYLLKITVPFKYEWLDPMFKEMATFIFFIVTGYKFRPASDNPYLQVPQDSDEEIEMEEVLTKNSALDNVVKVSRSSKTQETEPNTGAKQRESSHEYD</sequence>
<keyword evidence="2 7" id="KW-0812">Transmembrane</keyword>
<proteinExistence type="predicted"/>
<dbReference type="STRING" id="37653.A0A0L8FSQ3"/>
<evidence type="ECO:0000256" key="6">
    <source>
        <dbReference type="SAM" id="MobiDB-lite"/>
    </source>
</evidence>
<dbReference type="PANTHER" id="PTHR21229:SF2">
    <property type="entry name" value="RE59932P"/>
    <property type="match status" value="1"/>
</dbReference>
<dbReference type="InterPro" id="IPR054103">
    <property type="entry name" value="CAND6-7_N"/>
</dbReference>
<dbReference type="InterPro" id="IPR009637">
    <property type="entry name" value="GPR107/GPR108-like"/>
</dbReference>
<evidence type="ECO:0000313" key="10">
    <source>
        <dbReference type="EMBL" id="KOF67662.1"/>
    </source>
</evidence>
<evidence type="ECO:0000256" key="2">
    <source>
        <dbReference type="ARBA" id="ARBA00022692"/>
    </source>
</evidence>
<dbReference type="KEGG" id="obi:106881420"/>
<dbReference type="OMA" id="GIHEEAW"/>
<gene>
    <name evidence="10" type="ORF">OCBIM_22009082mg</name>
</gene>
<dbReference type="Pfam" id="PF06814">
    <property type="entry name" value="GOST_TM"/>
    <property type="match status" value="1"/>
</dbReference>
<name>A0A0L8FSQ3_OCTBM</name>
<evidence type="ECO:0008006" key="11">
    <source>
        <dbReference type="Google" id="ProtNLM"/>
    </source>
</evidence>
<dbReference type="GO" id="GO:0016020">
    <property type="term" value="C:membrane"/>
    <property type="evidence" value="ECO:0007669"/>
    <property type="project" value="UniProtKB-SubCell"/>
</dbReference>
<feature type="transmembrane region" description="Helical" evidence="7">
    <location>
        <begin position="416"/>
        <end position="434"/>
    </location>
</feature>
<dbReference type="InterPro" id="IPR053937">
    <property type="entry name" value="GOST_TM"/>
</dbReference>
<protein>
    <recommendedName>
        <fullName evidence="11">Intimal thickness related receptor IRP domain-containing protein</fullName>
    </recommendedName>
</protein>
<keyword evidence="5 7" id="KW-0472">Membrane</keyword>
<accession>A0A0L8FSQ3</accession>
<feature type="domain" description="CAND6/7 N-terminal" evidence="9">
    <location>
        <begin position="33"/>
        <end position="107"/>
    </location>
</feature>
<reference evidence="10" key="1">
    <citation type="submission" date="2015-07" db="EMBL/GenBank/DDBJ databases">
        <title>MeaNS - Measles Nucleotide Surveillance Program.</title>
        <authorList>
            <person name="Tran T."/>
            <person name="Druce J."/>
        </authorList>
    </citation>
    <scope>NUCLEOTIDE SEQUENCE</scope>
    <source>
        <strain evidence="10">UCB-OBI-ISO-001</strain>
        <tissue evidence="10">Gonad</tissue>
    </source>
</reference>
<feature type="transmembrane region" description="Helical" evidence="7">
    <location>
        <begin position="496"/>
        <end position="516"/>
    </location>
</feature>
<dbReference type="OrthoDB" id="29657at2759"/>
<feature type="compositionally biased region" description="Basic and acidic residues" evidence="6">
    <location>
        <begin position="598"/>
        <end position="607"/>
    </location>
</feature>
<keyword evidence="4 7" id="KW-1133">Transmembrane helix</keyword>
<organism evidence="10">
    <name type="scientific">Octopus bimaculoides</name>
    <name type="common">California two-spotted octopus</name>
    <dbReference type="NCBI Taxonomy" id="37653"/>
    <lineage>
        <taxon>Eukaryota</taxon>
        <taxon>Metazoa</taxon>
        <taxon>Spiralia</taxon>
        <taxon>Lophotrochozoa</taxon>
        <taxon>Mollusca</taxon>
        <taxon>Cephalopoda</taxon>
        <taxon>Coleoidea</taxon>
        <taxon>Octopodiformes</taxon>
        <taxon>Octopoda</taxon>
        <taxon>Incirrata</taxon>
        <taxon>Octopodidae</taxon>
        <taxon>Octopus</taxon>
    </lineage>
</organism>
<dbReference type="GO" id="GO:0005794">
    <property type="term" value="C:Golgi apparatus"/>
    <property type="evidence" value="ECO:0007669"/>
    <property type="project" value="TreeGrafter"/>
</dbReference>
<dbReference type="Pfam" id="PF21904">
    <property type="entry name" value="CAND6-7_N"/>
    <property type="match status" value="1"/>
</dbReference>